<dbReference type="InterPro" id="IPR051685">
    <property type="entry name" value="Ycf3/AcsC/BcsC/TPR_MFPF"/>
</dbReference>
<dbReference type="SMART" id="SM00028">
    <property type="entry name" value="TPR"/>
    <property type="match status" value="5"/>
</dbReference>
<keyword evidence="2 3" id="KW-0802">TPR repeat</keyword>
<dbReference type="PROSITE" id="PS50005">
    <property type="entry name" value="TPR"/>
    <property type="match status" value="2"/>
</dbReference>
<dbReference type="Gene3D" id="1.25.40.10">
    <property type="entry name" value="Tetratricopeptide repeat domain"/>
    <property type="match status" value="2"/>
</dbReference>
<dbReference type="PANTHER" id="PTHR44943">
    <property type="entry name" value="CELLULOSE SYNTHASE OPERON PROTEIN C"/>
    <property type="match status" value="1"/>
</dbReference>
<accession>A0A147K5Z3</accession>
<protein>
    <submittedName>
        <fullName evidence="4">Uncharacterized protein</fullName>
    </submittedName>
</protein>
<gene>
    <name evidence="4" type="ORF">Q75_13175</name>
</gene>
<dbReference type="Pfam" id="PF13181">
    <property type="entry name" value="TPR_8"/>
    <property type="match status" value="1"/>
</dbReference>
<organism evidence="4 5">
    <name type="scientific">Bacillus coahuilensis p1.1.43</name>
    <dbReference type="NCBI Taxonomy" id="1150625"/>
    <lineage>
        <taxon>Bacteria</taxon>
        <taxon>Bacillati</taxon>
        <taxon>Bacillota</taxon>
        <taxon>Bacilli</taxon>
        <taxon>Bacillales</taxon>
        <taxon>Bacillaceae</taxon>
        <taxon>Bacillus</taxon>
    </lineage>
</organism>
<reference evidence="4 5" key="1">
    <citation type="journal article" date="2016" name="Front. Microbiol.">
        <title>Microevolution Analysis of Bacillus coahuilensis Unveils Differences in Phosphorus Acquisition Strategies and Their Regulation.</title>
        <authorList>
            <person name="Gomez-Lunar Z."/>
            <person name="Hernandez-Gonzalez I."/>
            <person name="Rodriguez-Torres M.D."/>
            <person name="Souza V."/>
            <person name="Olmedo-Alvarez G."/>
        </authorList>
    </citation>
    <scope>NUCLEOTIDE SEQUENCE [LARGE SCALE GENOMIC DNA]</scope>
    <source>
        <strain evidence="5">p1.1.43</strain>
    </source>
</reference>
<dbReference type="InterPro" id="IPR011990">
    <property type="entry name" value="TPR-like_helical_dom_sf"/>
</dbReference>
<evidence type="ECO:0000313" key="5">
    <source>
        <dbReference type="Proteomes" id="UP000074108"/>
    </source>
</evidence>
<dbReference type="OrthoDB" id="600613at2"/>
<name>A0A147K5Z3_9BACI</name>
<sequence length="502" mass="58011">MKKSTNMKEKGKLLSFVPTGEYYFHKGITAYNRKDLKKAKKYLERARELEPLEPIILCQLAIVLTDLGCYQESVDLLVKVLDSLDPNMLECHYFLANNYAHLGSFKEAYQHAKGYLDLEPNGDYIEEVEDLLDLLELDDEEAMELLYEQDELMVKQEEARKLLENGQYHLAIEMLSDVIVDYPEFWSAYNNLALAHFYLGEMEQAGELLKEVLEKNPGNLHALCNLAVFHYYRKEETELAKLVEGLEKVRPMTSEHRFKLGATFALIEHHTKAYGWLKNLQKQGFEGDASFHYWLSKAAYYSGNKQTAEAAWKKVVLESPEKEGQEPWKEPSSFKGFEEHIPSVMKKLSSDQEEERLFALFLMSVSKKREEILKQPKFYDIQSFTVLEKLYLAEILQGNRATQIEPEKKVKRLHETALHLYRHYDTVDSVSAGLFLLWFTIGKNALAEGDALQNPRALAAATELVWLELRSEPTTQKGMAEKYHMSSATVSKYLKVVKQYLL</sequence>
<evidence type="ECO:0000313" key="4">
    <source>
        <dbReference type="EMBL" id="KUP05266.1"/>
    </source>
</evidence>
<evidence type="ECO:0000256" key="1">
    <source>
        <dbReference type="ARBA" id="ARBA00022737"/>
    </source>
</evidence>
<evidence type="ECO:0000256" key="2">
    <source>
        <dbReference type="ARBA" id="ARBA00022803"/>
    </source>
</evidence>
<dbReference type="RefSeq" id="WP_059351663.1">
    <property type="nucleotide sequence ID" value="NZ_LDYG01000042.1"/>
</dbReference>
<feature type="repeat" description="TPR" evidence="3">
    <location>
        <begin position="20"/>
        <end position="53"/>
    </location>
</feature>
<comment type="caution">
    <text evidence="4">The sequence shown here is derived from an EMBL/GenBank/DDBJ whole genome shotgun (WGS) entry which is preliminary data.</text>
</comment>
<keyword evidence="5" id="KW-1185">Reference proteome</keyword>
<dbReference type="STRING" id="1150625.Q75_13175"/>
<dbReference type="EMBL" id="LDYG01000042">
    <property type="protein sequence ID" value="KUP05266.1"/>
    <property type="molecule type" value="Genomic_DNA"/>
</dbReference>
<dbReference type="PATRIC" id="fig|1150625.3.peg.2772"/>
<dbReference type="SUPFAM" id="SSF48452">
    <property type="entry name" value="TPR-like"/>
    <property type="match status" value="2"/>
</dbReference>
<evidence type="ECO:0000256" key="3">
    <source>
        <dbReference type="PROSITE-ProRule" id="PRU00339"/>
    </source>
</evidence>
<feature type="repeat" description="TPR" evidence="3">
    <location>
        <begin position="186"/>
        <end position="219"/>
    </location>
</feature>
<dbReference type="Proteomes" id="UP000074108">
    <property type="component" value="Unassembled WGS sequence"/>
</dbReference>
<keyword evidence="1" id="KW-0677">Repeat</keyword>
<proteinExistence type="predicted"/>
<dbReference type="InterPro" id="IPR019734">
    <property type="entry name" value="TPR_rpt"/>
</dbReference>
<dbReference type="PANTHER" id="PTHR44943:SF8">
    <property type="entry name" value="TPR REPEAT-CONTAINING PROTEIN MJ0263"/>
    <property type="match status" value="1"/>
</dbReference>
<dbReference type="Pfam" id="PF13432">
    <property type="entry name" value="TPR_16"/>
    <property type="match status" value="1"/>
</dbReference>
<dbReference type="AlphaFoldDB" id="A0A147K5Z3"/>